<keyword evidence="3" id="KW-0131">Cell cycle</keyword>
<feature type="non-terminal residue" evidence="5">
    <location>
        <position position="154"/>
    </location>
</feature>
<keyword evidence="2 3" id="KW-0342">GTP-binding</keyword>
<evidence type="ECO:0000259" key="4">
    <source>
        <dbReference type="SMART" id="SM00864"/>
    </source>
</evidence>
<comment type="subunit">
    <text evidence="3">Homodimer. Polymerizes to form a dynamic ring structure in a strictly GTP-dependent manner.</text>
</comment>
<comment type="subcellular location">
    <subcellularLocation>
        <location evidence="3">Cytoplasm</location>
    </subcellularLocation>
</comment>
<dbReference type="InterPro" id="IPR020805">
    <property type="entry name" value="Cell_div_FtsZ_CS"/>
</dbReference>
<evidence type="ECO:0000256" key="2">
    <source>
        <dbReference type="ARBA" id="ARBA00023134"/>
    </source>
</evidence>
<dbReference type="InterPro" id="IPR036525">
    <property type="entry name" value="Tubulin/FtsZ_GTPase_sf"/>
</dbReference>
<dbReference type="Pfam" id="PF00091">
    <property type="entry name" value="Tubulin"/>
    <property type="match status" value="1"/>
</dbReference>
<comment type="caution">
    <text evidence="5">The sequence shown here is derived from an EMBL/GenBank/DDBJ whole genome shotgun (WGS) entry which is preliminary data.</text>
</comment>
<dbReference type="Gene3D" id="3.40.50.1440">
    <property type="entry name" value="Tubulin/FtsZ, GTPase domain"/>
    <property type="match status" value="1"/>
</dbReference>
<evidence type="ECO:0000313" key="5">
    <source>
        <dbReference type="EMBL" id="TPR53210.1"/>
    </source>
</evidence>
<dbReference type="PANTHER" id="PTHR30314">
    <property type="entry name" value="CELL DIVISION PROTEIN FTSZ-RELATED"/>
    <property type="match status" value="1"/>
</dbReference>
<comment type="function">
    <text evidence="3">Essential cell division protein that forms a contractile ring structure (Z ring) at the future cell division site. The regulation of the ring assembly controls the timing and the location of cell division. One of the functions of the FtsZ ring is to recruit other cell division proteins to the septum to produce a new cell wall between the dividing cells. Binds GTP and shows GTPase activity.</text>
</comment>
<evidence type="ECO:0000313" key="6">
    <source>
        <dbReference type="Proteomes" id="UP000316851"/>
    </source>
</evidence>
<name>A0ABY2Z062_9BACT</name>
<comment type="similarity">
    <text evidence="3">Belongs to the FtsZ family.</text>
</comment>
<dbReference type="Proteomes" id="UP000316851">
    <property type="component" value="Unassembled WGS sequence"/>
</dbReference>
<dbReference type="SUPFAM" id="SSF52490">
    <property type="entry name" value="Tubulin nucleotide-binding domain-like"/>
    <property type="match status" value="1"/>
</dbReference>
<proteinExistence type="inferred from homology"/>
<keyword evidence="3 5" id="KW-0132">Cell division</keyword>
<keyword evidence="1 3" id="KW-0547">Nucleotide-binding</keyword>
<reference evidence="5" key="1">
    <citation type="submission" date="2019-06" db="EMBL/GenBank/DDBJ databases">
        <title>Mycoplasma neophronis type strain whole genome sequence.</title>
        <authorList>
            <person name="Spergser J."/>
        </authorList>
    </citation>
    <scope>NUCLEOTIDE SEQUENCE [LARGE SCALE GENOMIC DNA]</scope>
    <source>
        <strain evidence="5">DSM 24097</strain>
    </source>
</reference>
<organism evidence="5 6">
    <name type="scientific">Metamycoplasma neophronis</name>
    <dbReference type="NCBI Taxonomy" id="872983"/>
    <lineage>
        <taxon>Bacteria</taxon>
        <taxon>Bacillati</taxon>
        <taxon>Mycoplasmatota</taxon>
        <taxon>Mycoplasmoidales</taxon>
        <taxon>Metamycoplasmataceae</taxon>
        <taxon>Metamycoplasma</taxon>
    </lineage>
</organism>
<dbReference type="PANTHER" id="PTHR30314:SF3">
    <property type="entry name" value="MITOCHONDRIAL DIVISION PROTEIN FSZA"/>
    <property type="match status" value="1"/>
</dbReference>
<protein>
    <recommendedName>
        <fullName evidence="3">Cell division protein FtsZ</fullName>
    </recommendedName>
</protein>
<evidence type="ECO:0000256" key="3">
    <source>
        <dbReference type="RuleBase" id="RU000631"/>
    </source>
</evidence>
<dbReference type="PROSITE" id="PS01135">
    <property type="entry name" value="FTSZ_2"/>
    <property type="match status" value="1"/>
</dbReference>
<dbReference type="InterPro" id="IPR045061">
    <property type="entry name" value="FtsZ/CetZ"/>
</dbReference>
<accession>A0ABY2Z062</accession>
<dbReference type="InterPro" id="IPR003008">
    <property type="entry name" value="Tubulin_FtsZ_GTPase"/>
</dbReference>
<keyword evidence="3" id="KW-0717">Septation</keyword>
<dbReference type="PRINTS" id="PR00423">
    <property type="entry name" value="CELLDVISFTSZ"/>
</dbReference>
<sequence>MSESDVNYNPVAKIKVIGVGGGGNNSVETLLDTKLDGLEFIVVNTDKQALAKFKTEQTLHIGDQRGIGAGANPVVGKQAAESSAGEIKNRLKGTDLVVITAGMGGGTGTGASPVIAKIAKENGAMVIAIVTTPFKFEGKRRMTAALQGIGEIKK</sequence>
<dbReference type="GO" id="GO:0051301">
    <property type="term" value="P:cell division"/>
    <property type="evidence" value="ECO:0007669"/>
    <property type="project" value="UniProtKB-KW"/>
</dbReference>
<keyword evidence="6" id="KW-1185">Reference proteome</keyword>
<dbReference type="SMART" id="SM00864">
    <property type="entry name" value="Tubulin"/>
    <property type="match status" value="1"/>
</dbReference>
<dbReference type="EMBL" id="VHHP01000011">
    <property type="protein sequence ID" value="TPR53210.1"/>
    <property type="molecule type" value="Genomic_DNA"/>
</dbReference>
<gene>
    <name evidence="5" type="ORF">FJR74_03005</name>
</gene>
<evidence type="ECO:0000256" key="1">
    <source>
        <dbReference type="ARBA" id="ARBA00022741"/>
    </source>
</evidence>
<feature type="domain" description="Tubulin/FtsZ GTPase" evidence="4">
    <location>
        <begin position="13"/>
        <end position="154"/>
    </location>
</feature>